<dbReference type="SUPFAM" id="SSF46894">
    <property type="entry name" value="C-terminal effector domain of the bipartite response regulators"/>
    <property type="match status" value="1"/>
</dbReference>
<organism evidence="1 2">
    <name type="scientific">Salmonella enterica subsp. enterica serovar Macclesfield str. S-1643</name>
    <dbReference type="NCBI Taxonomy" id="1242107"/>
    <lineage>
        <taxon>Bacteria</taxon>
        <taxon>Pseudomonadati</taxon>
        <taxon>Pseudomonadota</taxon>
        <taxon>Gammaproteobacteria</taxon>
        <taxon>Enterobacterales</taxon>
        <taxon>Enterobacteriaceae</taxon>
        <taxon>Salmonella</taxon>
    </lineage>
</organism>
<dbReference type="GO" id="GO:0003677">
    <property type="term" value="F:DNA binding"/>
    <property type="evidence" value="ECO:0007669"/>
    <property type="project" value="InterPro"/>
</dbReference>
<dbReference type="EMBL" id="CP022118">
    <property type="protein sequence ID" value="ASG19097.1"/>
    <property type="molecule type" value="Genomic_DNA"/>
</dbReference>
<protein>
    <submittedName>
        <fullName evidence="1">Uncharacterized protein</fullName>
    </submittedName>
</protein>
<dbReference type="InterPro" id="IPR036388">
    <property type="entry name" value="WH-like_DNA-bd_sf"/>
</dbReference>
<gene>
    <name evidence="1" type="ORF">LFZ25_24900</name>
</gene>
<dbReference type="Proteomes" id="UP000197157">
    <property type="component" value="Plasmid unnamed1"/>
</dbReference>
<evidence type="ECO:0000313" key="1">
    <source>
        <dbReference type="EMBL" id="ASG19097.1"/>
    </source>
</evidence>
<dbReference type="AlphaFoldDB" id="A0A241PX98"/>
<proteinExistence type="predicted"/>
<evidence type="ECO:0000313" key="2">
    <source>
        <dbReference type="Proteomes" id="UP000197157"/>
    </source>
</evidence>
<keyword evidence="1" id="KW-0614">Plasmid</keyword>
<sequence>MATAPVSVQVLTVSCPEDILSASRTAGNRMVLVLVPAQDAVTASRASLFLWRMTCLQSEGRMPDISVLLLSDRIGGRYPRLSERLSPERLRYALTTAVTQPGNTRIFRPGQCHLSVLQRKILMASLAGLEVDEMARTLNVSRRGVLAGRSALIHKLGLRNRLELMGLMAEDFI</sequence>
<accession>A0A241PX98</accession>
<dbReference type="Gene3D" id="1.10.10.10">
    <property type="entry name" value="Winged helix-like DNA-binding domain superfamily/Winged helix DNA-binding domain"/>
    <property type="match status" value="1"/>
</dbReference>
<dbReference type="InterPro" id="IPR016032">
    <property type="entry name" value="Sig_transdc_resp-reg_C-effctor"/>
</dbReference>
<dbReference type="GO" id="GO:0006355">
    <property type="term" value="P:regulation of DNA-templated transcription"/>
    <property type="evidence" value="ECO:0007669"/>
    <property type="project" value="InterPro"/>
</dbReference>
<geneLocation type="plasmid" evidence="1">
    <name>unnamed1</name>
</geneLocation>
<reference evidence="1 2" key="1">
    <citation type="submission" date="2017-06" db="EMBL/GenBank/DDBJ databases">
        <title>Salmonella reference genomes for public health.</title>
        <authorList>
            <person name="Robertson J."/>
            <person name="Yoshida C."/>
            <person name="Gurnik S."/>
            <person name="Nash J."/>
        </authorList>
    </citation>
    <scope>NUCLEOTIDE SEQUENCE [LARGE SCALE GENOMIC DNA]</scope>
    <source>
        <strain evidence="1 2">S-1643</strain>
        <plasmid evidence="2">Plasmid unnamed1</plasmid>
    </source>
</reference>
<name>A0A241PX98_SALET</name>